<feature type="signal peptide" evidence="1">
    <location>
        <begin position="1"/>
        <end position="19"/>
    </location>
</feature>
<dbReference type="EMBL" id="CP054212">
    <property type="protein sequence ID" value="QKJ85705.1"/>
    <property type="molecule type" value="Genomic_DNA"/>
</dbReference>
<dbReference type="KEGG" id="pmak:PMPD1_0733"/>
<feature type="chain" id="PRO_5027030636" description="SH3 domain-containing protein" evidence="1">
    <location>
        <begin position="20"/>
        <end position="117"/>
    </location>
</feature>
<evidence type="ECO:0008006" key="4">
    <source>
        <dbReference type="Google" id="ProtNLM"/>
    </source>
</evidence>
<proteinExistence type="predicted"/>
<organism evidence="2 3">
    <name type="scientific">Paramixta manurensis</name>
    <dbReference type="NCBI Taxonomy" id="2740817"/>
    <lineage>
        <taxon>Bacteria</taxon>
        <taxon>Pseudomonadati</taxon>
        <taxon>Pseudomonadota</taxon>
        <taxon>Gammaproteobacteria</taxon>
        <taxon>Enterobacterales</taxon>
        <taxon>Erwiniaceae</taxon>
        <taxon>Paramixta</taxon>
    </lineage>
</organism>
<keyword evidence="1" id="KW-0732">Signal</keyword>
<sequence length="117" mass="13182">MRIFVVLTTFLLVSFNCFSQTQCEEKDNLAQQKGVRFDSYNNGFSVTGHGRLYFYSAPDVACKNKDTFIVPGDVVNAYLDFNGYYSVMYFRGDGSQVEGWVKSSRLKENGTGNGPKQ</sequence>
<name>A0A6M8U4Z7_9GAMM</name>
<evidence type="ECO:0000313" key="2">
    <source>
        <dbReference type="EMBL" id="QKJ85705.1"/>
    </source>
</evidence>
<dbReference type="AlphaFoldDB" id="A0A6M8U4Z7"/>
<reference evidence="2 3" key="1">
    <citation type="submission" date="2020-06" db="EMBL/GenBank/DDBJ databases">
        <title>Genome sequence of Paramixta manurensis strain PD-1.</title>
        <authorList>
            <person name="Lee C.W."/>
            <person name="Kim J."/>
        </authorList>
    </citation>
    <scope>NUCLEOTIDE SEQUENCE [LARGE SCALE GENOMIC DNA]</scope>
    <source>
        <strain evidence="2 3">PD-1</strain>
    </source>
</reference>
<protein>
    <recommendedName>
        <fullName evidence="4">SH3 domain-containing protein</fullName>
    </recommendedName>
</protein>
<evidence type="ECO:0000313" key="3">
    <source>
        <dbReference type="Proteomes" id="UP000505325"/>
    </source>
</evidence>
<accession>A0A6M8U4Z7</accession>
<evidence type="ECO:0000256" key="1">
    <source>
        <dbReference type="SAM" id="SignalP"/>
    </source>
</evidence>
<dbReference type="Proteomes" id="UP000505325">
    <property type="component" value="Chromosome"/>
</dbReference>
<keyword evidence="3" id="KW-1185">Reference proteome</keyword>
<dbReference type="RefSeq" id="WP_173632771.1">
    <property type="nucleotide sequence ID" value="NZ_CP054212.1"/>
</dbReference>
<gene>
    <name evidence="2" type="ORF">PMPD1_0733</name>
</gene>